<dbReference type="OrthoDB" id="8235366at2"/>
<dbReference type="AlphaFoldDB" id="A0A1M7BP93"/>
<proteinExistence type="predicted"/>
<protein>
    <submittedName>
        <fullName evidence="1">Uncharacterized protein</fullName>
    </submittedName>
</protein>
<name>A0A1M7BP93_9BRAD</name>
<evidence type="ECO:0000313" key="1">
    <source>
        <dbReference type="EMBL" id="SHL56733.1"/>
    </source>
</evidence>
<evidence type="ECO:0000313" key="2">
    <source>
        <dbReference type="Proteomes" id="UP000189935"/>
    </source>
</evidence>
<organism evidence="1 2">
    <name type="scientific">Bradyrhizobium lablabi</name>
    <dbReference type="NCBI Taxonomy" id="722472"/>
    <lineage>
        <taxon>Bacteria</taxon>
        <taxon>Pseudomonadati</taxon>
        <taxon>Pseudomonadota</taxon>
        <taxon>Alphaproteobacteria</taxon>
        <taxon>Hyphomicrobiales</taxon>
        <taxon>Nitrobacteraceae</taxon>
        <taxon>Bradyrhizobium</taxon>
    </lineage>
</organism>
<reference evidence="1 2" key="1">
    <citation type="submission" date="2016-11" db="EMBL/GenBank/DDBJ databases">
        <authorList>
            <person name="Jaros S."/>
            <person name="Januszkiewicz K."/>
            <person name="Wedrychowicz H."/>
        </authorList>
    </citation>
    <scope>NUCLEOTIDE SEQUENCE [LARGE SCALE GENOMIC DNA]</scope>
    <source>
        <strain evidence="1 2">GAS499</strain>
    </source>
</reference>
<accession>A0A1M7BP93</accession>
<sequence length="130" mass="13778">MTDIASILSANYKAIGASAAVPSKTKYVAVDPKLYQGTWSGTYANKKTFKITVTNVSGFRAQVRYQSSDGTSKYQSVLIKDHSFRVGDTKLTLTKLATATTAATAQVKNVVTDPATGSTFLDTAVATLSN</sequence>
<dbReference type="Proteomes" id="UP000189935">
    <property type="component" value="Chromosome I"/>
</dbReference>
<dbReference type="EMBL" id="LT670844">
    <property type="protein sequence ID" value="SHL56733.1"/>
    <property type="molecule type" value="Genomic_DNA"/>
</dbReference>
<dbReference type="RefSeq" id="WP_079543454.1">
    <property type="nucleotide sequence ID" value="NZ_LT670844.1"/>
</dbReference>
<gene>
    <name evidence="1" type="ORF">SAMN05444159_6232</name>
</gene>